<name>A0ACC3DYC5_9PEZI</name>
<proteinExistence type="predicted"/>
<protein>
    <submittedName>
        <fullName evidence="1">Uncharacterized protein</fullName>
    </submittedName>
</protein>
<accession>A0ACC3DYC5</accession>
<gene>
    <name evidence="1" type="ORF">LTS18_003824</name>
</gene>
<comment type="caution">
    <text evidence="1">The sequence shown here is derived from an EMBL/GenBank/DDBJ whole genome shotgun (WGS) entry which is preliminary data.</text>
</comment>
<reference evidence="1" key="1">
    <citation type="submission" date="2024-09" db="EMBL/GenBank/DDBJ databases">
        <title>Black Yeasts Isolated from many extreme environments.</title>
        <authorList>
            <person name="Coleine C."/>
            <person name="Stajich J.E."/>
            <person name="Selbmann L."/>
        </authorList>
    </citation>
    <scope>NUCLEOTIDE SEQUENCE</scope>
    <source>
        <strain evidence="1">CCFEE 5737</strain>
    </source>
</reference>
<evidence type="ECO:0000313" key="2">
    <source>
        <dbReference type="Proteomes" id="UP001186974"/>
    </source>
</evidence>
<sequence length="418" mass="46023">MDAEQLPSIGSSDAEDRRVLLAAVDSFFQYRHTAHYNVTHVRRQSFYSLPSSHWTLLAEPPFSILDNLSAVDDAIDSNADIAETIGQTGIAAFGISEHFGDHPPATSGAPNASTRKARAKPQDLDKARSTLRQLYRDWSAEGVEERKACYGPVLDALHSKFARVPRAGKGDISVLIPGAGLGRLVFDICQAGYAVEGNEISYHQLLASSFILNHTEQAEQYALYPWALNFTNHTSRKNQMQKVMIPDVHPGTALNEASEGCDVHAFERLGMSAADFCVTYKELHNREKYDAVATVFFIDTAPNPIAYIETVRDCLKPGGIWINLGPLLWHFDGSSGAKNTDDYEATSKHRLAGGDEALGIGEPGSVELTDEEVVKLVEHLGFMIERHETGTISAGYIQNPKSMLVNTYKPSFWIARKV</sequence>
<dbReference type="EMBL" id="JAWDJW010000090">
    <property type="protein sequence ID" value="KAK3081695.1"/>
    <property type="molecule type" value="Genomic_DNA"/>
</dbReference>
<keyword evidence="2" id="KW-1185">Reference proteome</keyword>
<dbReference type="Proteomes" id="UP001186974">
    <property type="component" value="Unassembled WGS sequence"/>
</dbReference>
<evidence type="ECO:0000313" key="1">
    <source>
        <dbReference type="EMBL" id="KAK3081695.1"/>
    </source>
</evidence>
<organism evidence="1 2">
    <name type="scientific">Coniosporium uncinatum</name>
    <dbReference type="NCBI Taxonomy" id="93489"/>
    <lineage>
        <taxon>Eukaryota</taxon>
        <taxon>Fungi</taxon>
        <taxon>Dikarya</taxon>
        <taxon>Ascomycota</taxon>
        <taxon>Pezizomycotina</taxon>
        <taxon>Dothideomycetes</taxon>
        <taxon>Dothideomycetes incertae sedis</taxon>
        <taxon>Coniosporium</taxon>
    </lineage>
</organism>